<keyword evidence="1" id="KW-0548">Nucleotidyltransferase</keyword>
<organism evidence="1 2">
    <name type="scientific">Petralouisia muris</name>
    <dbReference type="NCBI Taxonomy" id="3032872"/>
    <lineage>
        <taxon>Bacteria</taxon>
        <taxon>Bacillati</taxon>
        <taxon>Bacillota</taxon>
        <taxon>Clostridia</taxon>
        <taxon>Lachnospirales</taxon>
        <taxon>Lachnospiraceae</taxon>
        <taxon>Petralouisia</taxon>
    </lineage>
</organism>
<dbReference type="EMBL" id="SRYA01000068">
    <property type="protein sequence ID" value="TGY91157.1"/>
    <property type="molecule type" value="Genomic_DNA"/>
</dbReference>
<proteinExistence type="predicted"/>
<evidence type="ECO:0000313" key="1">
    <source>
        <dbReference type="EMBL" id="TGY91157.1"/>
    </source>
</evidence>
<keyword evidence="2" id="KW-1185">Reference proteome</keyword>
<dbReference type="Proteomes" id="UP000304953">
    <property type="component" value="Unassembled WGS sequence"/>
</dbReference>
<evidence type="ECO:0000313" key="2">
    <source>
        <dbReference type="Proteomes" id="UP000304953"/>
    </source>
</evidence>
<name>A0AC61RQ36_9FIRM</name>
<protein>
    <submittedName>
        <fullName evidence="1">Nicotinate-nucleotide adenylyltransferase</fullName>
    </submittedName>
</protein>
<gene>
    <name evidence="1" type="ORF">E5329_22580</name>
</gene>
<comment type="caution">
    <text evidence="1">The sequence shown here is derived from an EMBL/GenBank/DDBJ whole genome shotgun (WGS) entry which is preliminary data.</text>
</comment>
<keyword evidence="1" id="KW-0808">Transferase</keyword>
<sequence>MKDKTGVIHGRFQMLHKGHMEYLLAGKERCQHLIIGICNPDPILTKYSDANPHRSLPLSNPLTYFERYQMIQGSLLENNISMEEFDIVPFPINYPELLSNYAPKDAKYYMTIYDQWSMDKKAALEEYGYHVEVMWQRTNEQKFTSGTEVRRRMVAGESWHHLVTDFVYRYVKEHKIDIRIRQIAAEEGKSDD</sequence>
<accession>A0AC61RQ36</accession>
<reference evidence="1" key="1">
    <citation type="submission" date="2019-04" db="EMBL/GenBank/DDBJ databases">
        <title>Microbes associate with the intestines of laboratory mice.</title>
        <authorList>
            <person name="Navarre W."/>
            <person name="Wong E."/>
            <person name="Huang K."/>
            <person name="Tropini C."/>
            <person name="Ng K."/>
            <person name="Yu B."/>
        </authorList>
    </citation>
    <scope>NUCLEOTIDE SEQUENCE</scope>
    <source>
        <strain evidence="1">NM01_1-7b</strain>
    </source>
</reference>